<dbReference type="KEGG" id="ttu:TERTU_4155"/>
<keyword evidence="1" id="KW-0812">Transmembrane</keyword>
<keyword evidence="3" id="KW-1185">Reference proteome</keyword>
<dbReference type="AlphaFoldDB" id="C5BUJ9"/>
<reference evidence="2 3" key="1">
    <citation type="journal article" date="2009" name="PLoS ONE">
        <title>The complete genome of Teredinibacter turnerae T7901: an intracellular endosymbiont of marine wood-boring bivalves (shipworms).</title>
        <authorList>
            <person name="Yang J.C."/>
            <person name="Madupu R."/>
            <person name="Durkin A.S."/>
            <person name="Ekborg N.A."/>
            <person name="Pedamallu C.S."/>
            <person name="Hostetler J.B."/>
            <person name="Radune D."/>
            <person name="Toms B.S."/>
            <person name="Henrissat B."/>
            <person name="Coutinho P.M."/>
            <person name="Schwarz S."/>
            <person name="Field L."/>
            <person name="Trindade-Silva A.E."/>
            <person name="Soares C.A.G."/>
            <person name="Elshahawi S."/>
            <person name="Hanora A."/>
            <person name="Schmidt E.W."/>
            <person name="Haygood M.G."/>
            <person name="Posfai J."/>
            <person name="Benner J."/>
            <person name="Madinger C."/>
            <person name="Nove J."/>
            <person name="Anton B."/>
            <person name="Chaudhary K."/>
            <person name="Foster J."/>
            <person name="Holman A."/>
            <person name="Kumar S."/>
            <person name="Lessard P.A."/>
            <person name="Luyten Y.A."/>
            <person name="Slatko B."/>
            <person name="Wood N."/>
            <person name="Wu B."/>
            <person name="Teplitski M."/>
            <person name="Mougous J.D."/>
            <person name="Ward N."/>
            <person name="Eisen J.A."/>
            <person name="Badger J.H."/>
            <person name="Distel D.L."/>
        </authorList>
    </citation>
    <scope>NUCLEOTIDE SEQUENCE [LARGE SCALE GENOMIC DNA]</scope>
    <source>
        <strain evidence="3">ATCC 39867 / T7901</strain>
    </source>
</reference>
<accession>C5BUJ9</accession>
<evidence type="ECO:0000313" key="2">
    <source>
        <dbReference type="EMBL" id="ACR11204.1"/>
    </source>
</evidence>
<dbReference type="RefSeq" id="WP_015817316.1">
    <property type="nucleotide sequence ID" value="NC_012997.1"/>
</dbReference>
<dbReference type="OrthoDB" id="9999145at2"/>
<dbReference type="HOGENOM" id="CLU_1642901_0_0_6"/>
<keyword evidence="1" id="KW-1133">Transmembrane helix</keyword>
<protein>
    <submittedName>
        <fullName evidence="2">Uncharacterized protein</fullName>
    </submittedName>
</protein>
<evidence type="ECO:0000256" key="1">
    <source>
        <dbReference type="SAM" id="Phobius"/>
    </source>
</evidence>
<sequence length="161" mass="18918">MNNPNTYQAELQHVIRNHIKEHREFSRERFKWKNVPLRFYTSLFKRNHLTSIQRQIADTGLEWMEKRLVQDPEMRKEVRAEILARKQTNAHLSESLTFISTLLWFVSFLGLGSILKISSDLGSLIVFICTLFGAVFAVFAIIAIRTEILENDYIISLLEEY</sequence>
<keyword evidence="1" id="KW-0472">Membrane</keyword>
<dbReference type="EMBL" id="CP001614">
    <property type="protein sequence ID" value="ACR11204.1"/>
    <property type="molecule type" value="Genomic_DNA"/>
</dbReference>
<gene>
    <name evidence="2" type="ordered locus">TERTU_4155</name>
</gene>
<name>C5BUJ9_TERTT</name>
<feature type="transmembrane region" description="Helical" evidence="1">
    <location>
        <begin position="121"/>
        <end position="144"/>
    </location>
</feature>
<evidence type="ECO:0000313" key="3">
    <source>
        <dbReference type="Proteomes" id="UP000009080"/>
    </source>
</evidence>
<dbReference type="Proteomes" id="UP000009080">
    <property type="component" value="Chromosome"/>
</dbReference>
<feature type="transmembrane region" description="Helical" evidence="1">
    <location>
        <begin position="95"/>
        <end position="115"/>
    </location>
</feature>
<organism evidence="2 3">
    <name type="scientific">Teredinibacter turnerae (strain ATCC 39867 / T7901)</name>
    <dbReference type="NCBI Taxonomy" id="377629"/>
    <lineage>
        <taxon>Bacteria</taxon>
        <taxon>Pseudomonadati</taxon>
        <taxon>Pseudomonadota</taxon>
        <taxon>Gammaproteobacteria</taxon>
        <taxon>Cellvibrionales</taxon>
        <taxon>Cellvibrionaceae</taxon>
        <taxon>Teredinibacter</taxon>
    </lineage>
</organism>
<proteinExistence type="predicted"/>